<keyword evidence="3" id="KW-1185">Reference proteome</keyword>
<evidence type="ECO:0000313" key="3">
    <source>
        <dbReference type="Proteomes" id="UP000053237"/>
    </source>
</evidence>
<accession>A0A024FV40</accession>
<feature type="compositionally biased region" description="Polar residues" evidence="1">
    <location>
        <begin position="47"/>
        <end position="63"/>
    </location>
</feature>
<protein>
    <submittedName>
        <fullName evidence="2">Uncharacterized protein</fullName>
    </submittedName>
</protein>
<feature type="compositionally biased region" description="Polar residues" evidence="1">
    <location>
        <begin position="96"/>
        <end position="113"/>
    </location>
</feature>
<dbReference type="Proteomes" id="UP000053237">
    <property type="component" value="Unassembled WGS sequence"/>
</dbReference>
<sequence length="113" mass="12385">MTVRECQIALAKLQYKFDSLCQKFENIEVSNRTGKKGTGVGEDQNDRTTSSNTSDGKHTSSSYEDAKSSIKNKAEKLRKNIAIKTDGDEYQDKLRTTSTGSDGPSATASKKNL</sequence>
<reference evidence="2 3" key="1">
    <citation type="submission" date="2012-05" db="EMBL/GenBank/DDBJ databases">
        <title>Recombination and specialization in a pathogen metapopulation.</title>
        <authorList>
            <person name="Gardiner A."/>
            <person name="Kemen E."/>
            <person name="Schultz-Larsen T."/>
            <person name="MacLean D."/>
            <person name="Van Oosterhout C."/>
            <person name="Jones J.D.G."/>
        </authorList>
    </citation>
    <scope>NUCLEOTIDE SEQUENCE [LARGE SCALE GENOMIC DNA]</scope>
    <source>
        <strain evidence="2 3">Ac Nc2</strain>
    </source>
</reference>
<dbReference type="InParanoid" id="A0A024FV40"/>
<evidence type="ECO:0000256" key="1">
    <source>
        <dbReference type="SAM" id="MobiDB-lite"/>
    </source>
</evidence>
<feature type="region of interest" description="Disordered" evidence="1">
    <location>
        <begin position="31"/>
        <end position="113"/>
    </location>
</feature>
<comment type="caution">
    <text evidence="2">The sequence shown here is derived from an EMBL/GenBank/DDBJ whole genome shotgun (WGS) entry which is preliminary data.</text>
</comment>
<proteinExistence type="predicted"/>
<feature type="compositionally biased region" description="Basic and acidic residues" evidence="1">
    <location>
        <begin position="64"/>
        <end position="78"/>
    </location>
</feature>
<name>A0A024FV40_9STRA</name>
<organism evidence="2 3">
    <name type="scientific">Albugo candida</name>
    <dbReference type="NCBI Taxonomy" id="65357"/>
    <lineage>
        <taxon>Eukaryota</taxon>
        <taxon>Sar</taxon>
        <taxon>Stramenopiles</taxon>
        <taxon>Oomycota</taxon>
        <taxon>Peronosporomycetes</taxon>
        <taxon>Albuginales</taxon>
        <taxon>Albuginaceae</taxon>
        <taxon>Albugo</taxon>
    </lineage>
</organism>
<feature type="compositionally biased region" description="Basic and acidic residues" evidence="1">
    <location>
        <begin position="85"/>
        <end position="95"/>
    </location>
</feature>
<gene>
    <name evidence="2" type="ORF">BN9_102420</name>
</gene>
<dbReference type="EMBL" id="CAIX01000265">
    <property type="protein sequence ID" value="CCI10499.1"/>
    <property type="molecule type" value="Genomic_DNA"/>
</dbReference>
<evidence type="ECO:0000313" key="2">
    <source>
        <dbReference type="EMBL" id="CCI10499.1"/>
    </source>
</evidence>
<dbReference type="AlphaFoldDB" id="A0A024FV40"/>